<sequence>MTSPVDTTITTTPSRADEVHPLIADHLEGDADSDDPPASELTVEELRQMDAESPLSSDLEIPIERVSDDTVLGPNGEIPVRQYEPRADRSQSSPSIVFFHGGGWISGSIDTHNRVCRKMANVTGYPIVSVDYRLAPENPFPAGLLDCYSVLEWVSNSAAELGVDPDQTIVMGDSAGGNLAAATALLARDRDGPKVAHQVLIYPAVGDARTSEAYKQNATGYDLTADIVDMIYELYTDSDIDDANYYAWPRKANDLSGLPPATVLTAGFDPLRDDGALYAERLRKSNVSTSFSNYEDLTHGFFAMIGDPIDIEKVHQAYRDISERLHAQFDSQ</sequence>
<organism evidence="5 6">
    <name type="scientific">Halogranum gelatinilyticum</name>
    <dbReference type="NCBI Taxonomy" id="660521"/>
    <lineage>
        <taxon>Archaea</taxon>
        <taxon>Methanobacteriati</taxon>
        <taxon>Methanobacteriota</taxon>
        <taxon>Stenosarchaea group</taxon>
        <taxon>Halobacteria</taxon>
        <taxon>Halobacteriales</taxon>
        <taxon>Haloferacaceae</taxon>
    </lineage>
</organism>
<proteinExistence type="inferred from homology"/>
<feature type="compositionally biased region" description="Basic and acidic residues" evidence="3">
    <location>
        <begin position="15"/>
        <end position="29"/>
    </location>
</feature>
<evidence type="ECO:0000256" key="1">
    <source>
        <dbReference type="ARBA" id="ARBA00010515"/>
    </source>
</evidence>
<dbReference type="PROSITE" id="PS01173">
    <property type="entry name" value="LIPASE_GDXG_HIS"/>
    <property type="match status" value="1"/>
</dbReference>
<dbReference type="PANTHER" id="PTHR48081">
    <property type="entry name" value="AB HYDROLASE SUPERFAMILY PROTEIN C4A8.06C"/>
    <property type="match status" value="1"/>
</dbReference>
<gene>
    <name evidence="5" type="ORF">SAMN04487949_3685</name>
</gene>
<dbReference type="PANTHER" id="PTHR48081:SF8">
    <property type="entry name" value="ALPHA_BETA HYDROLASE FOLD-3 DOMAIN-CONTAINING PROTEIN-RELATED"/>
    <property type="match status" value="1"/>
</dbReference>
<dbReference type="EMBL" id="FNHL01000008">
    <property type="protein sequence ID" value="SDN22483.1"/>
    <property type="molecule type" value="Genomic_DNA"/>
</dbReference>
<dbReference type="GO" id="GO:0016787">
    <property type="term" value="F:hydrolase activity"/>
    <property type="evidence" value="ECO:0007669"/>
    <property type="project" value="UniProtKB-KW"/>
</dbReference>
<feature type="region of interest" description="Disordered" evidence="3">
    <location>
        <begin position="1"/>
        <end position="40"/>
    </location>
</feature>
<name>A0A1G9ZPC6_9EURY</name>
<evidence type="ECO:0000313" key="5">
    <source>
        <dbReference type="EMBL" id="SDN22483.1"/>
    </source>
</evidence>
<dbReference type="Gene3D" id="3.40.50.1820">
    <property type="entry name" value="alpha/beta hydrolase"/>
    <property type="match status" value="1"/>
</dbReference>
<evidence type="ECO:0000259" key="4">
    <source>
        <dbReference type="Pfam" id="PF07859"/>
    </source>
</evidence>
<keyword evidence="2" id="KW-0378">Hydrolase</keyword>
<dbReference type="AlphaFoldDB" id="A0A1G9ZPC6"/>
<dbReference type="SUPFAM" id="SSF53474">
    <property type="entry name" value="alpha/beta-Hydrolases"/>
    <property type="match status" value="1"/>
</dbReference>
<keyword evidence="6" id="KW-1185">Reference proteome</keyword>
<dbReference type="RefSeq" id="WP_089699887.1">
    <property type="nucleotide sequence ID" value="NZ_FNHL01000008.1"/>
</dbReference>
<dbReference type="InterPro" id="IPR050300">
    <property type="entry name" value="GDXG_lipolytic_enzyme"/>
</dbReference>
<dbReference type="Pfam" id="PF07859">
    <property type="entry name" value="Abhydrolase_3"/>
    <property type="match status" value="1"/>
</dbReference>
<dbReference type="InterPro" id="IPR029058">
    <property type="entry name" value="AB_hydrolase_fold"/>
</dbReference>
<evidence type="ECO:0000256" key="3">
    <source>
        <dbReference type="SAM" id="MobiDB-lite"/>
    </source>
</evidence>
<evidence type="ECO:0000313" key="6">
    <source>
        <dbReference type="Proteomes" id="UP000199451"/>
    </source>
</evidence>
<evidence type="ECO:0000256" key="2">
    <source>
        <dbReference type="ARBA" id="ARBA00022801"/>
    </source>
</evidence>
<feature type="domain" description="Alpha/beta hydrolase fold-3" evidence="4">
    <location>
        <begin position="96"/>
        <end position="302"/>
    </location>
</feature>
<reference evidence="6" key="1">
    <citation type="submission" date="2016-10" db="EMBL/GenBank/DDBJ databases">
        <authorList>
            <person name="Varghese N."/>
            <person name="Submissions S."/>
        </authorList>
    </citation>
    <scope>NUCLEOTIDE SEQUENCE [LARGE SCALE GENOMIC DNA]</scope>
    <source>
        <strain evidence="6">CGMCC 1.10119</strain>
    </source>
</reference>
<dbReference type="InterPro" id="IPR002168">
    <property type="entry name" value="Lipase_GDXG_HIS_AS"/>
</dbReference>
<dbReference type="Proteomes" id="UP000199451">
    <property type="component" value="Unassembled WGS sequence"/>
</dbReference>
<dbReference type="STRING" id="660521.SAMN04487949_3685"/>
<dbReference type="OrthoDB" id="33195at2157"/>
<protein>
    <submittedName>
        <fullName evidence="5">Acetyl esterase</fullName>
    </submittedName>
</protein>
<accession>A0A1G9ZPC6</accession>
<dbReference type="InterPro" id="IPR013094">
    <property type="entry name" value="AB_hydrolase_3"/>
</dbReference>
<comment type="similarity">
    <text evidence="1">Belongs to the 'GDXG' lipolytic enzyme family.</text>
</comment>